<reference evidence="1 2" key="1">
    <citation type="journal article" date="2012" name="J. Bacteriol.">
        <title>Genome Sequence of Fibrella aestuarina BUZ 2T, a Filamentous Marine Bacterium.</title>
        <authorList>
            <person name="Filippini M."/>
            <person name="Qi W."/>
            <person name="Blom J."/>
            <person name="Goesmann A."/>
            <person name="Smits T.H."/>
            <person name="Bagheri H.C."/>
        </authorList>
    </citation>
    <scope>NUCLEOTIDE SEQUENCE [LARGE SCALE GENOMIC DNA]</scope>
    <source>
        <strain evidence="2">BUZ 2T</strain>
    </source>
</reference>
<keyword evidence="2" id="KW-1185">Reference proteome</keyword>
<dbReference type="Proteomes" id="UP000011058">
    <property type="component" value="Chromosome"/>
</dbReference>
<protein>
    <submittedName>
        <fullName evidence="1">Uncharacterized protein</fullName>
    </submittedName>
</protein>
<dbReference type="STRING" id="1166018.FAES_3290"/>
<dbReference type="HOGENOM" id="CLU_2897524_0_0_10"/>
<dbReference type="KEGG" id="fae:FAES_3290"/>
<evidence type="ECO:0000313" key="1">
    <source>
        <dbReference type="EMBL" id="CCH01298.1"/>
    </source>
</evidence>
<sequence length="62" mass="6858">MTPDQITLEHARLLDQLDRARALASILHMPGSPAYHDAIAADQRTLTDFETTHGLTSSQLPF</sequence>
<organism evidence="1 2">
    <name type="scientific">Fibrella aestuarina BUZ 2</name>
    <dbReference type="NCBI Taxonomy" id="1166018"/>
    <lineage>
        <taxon>Bacteria</taxon>
        <taxon>Pseudomonadati</taxon>
        <taxon>Bacteroidota</taxon>
        <taxon>Cytophagia</taxon>
        <taxon>Cytophagales</taxon>
        <taxon>Spirosomataceae</taxon>
        <taxon>Fibrella</taxon>
    </lineage>
</organism>
<dbReference type="EMBL" id="HE796683">
    <property type="protein sequence ID" value="CCH01298.1"/>
    <property type="molecule type" value="Genomic_DNA"/>
</dbReference>
<name>I0KAZ5_9BACT</name>
<gene>
    <name evidence="1" type="ORF">FAES_3290</name>
</gene>
<proteinExistence type="predicted"/>
<accession>I0KAZ5</accession>
<dbReference type="AlphaFoldDB" id="I0KAZ5"/>
<dbReference type="RefSeq" id="WP_015332397.1">
    <property type="nucleotide sequence ID" value="NC_020054.1"/>
</dbReference>
<evidence type="ECO:0000313" key="2">
    <source>
        <dbReference type="Proteomes" id="UP000011058"/>
    </source>
</evidence>